<dbReference type="Proteomes" id="UP000037997">
    <property type="component" value="Unassembled WGS sequence"/>
</dbReference>
<sequence>MPISPACIFCKYLDPPKTITKAQIAQSDVYQMWAYASKYALESTLQNTKSKLDSKGIKSQKAPEITELESSTDCKKIEANKPKQLKVWLIYPLCERTKALQEKWQKPTQEQPKQWYFKASIPHNKSHKTYEENQENGAISLFVAFFPLTD</sequence>
<proteinExistence type="predicted"/>
<evidence type="ECO:0000313" key="2">
    <source>
        <dbReference type="Proteomes" id="UP000037997"/>
    </source>
</evidence>
<accession>A0A0N0LUJ3</accession>
<dbReference type="AlphaFoldDB" id="A0A0N0LUJ3"/>
<dbReference type="RefSeq" id="WP_054197553.1">
    <property type="nucleotide sequence ID" value="NZ_JNOC01000015.1"/>
</dbReference>
<comment type="caution">
    <text evidence="1">The sequence shown here is derived from an EMBL/GenBank/DDBJ whole genome shotgun (WGS) entry which is preliminary data.</text>
</comment>
<reference evidence="1 2" key="1">
    <citation type="submission" date="2014-06" db="EMBL/GenBank/DDBJ databases">
        <title>Helicobacter pullorum isolates in fresh chicken meat - phenotypic and genotypic features.</title>
        <authorList>
            <person name="Borges V."/>
            <person name="Santos A."/>
            <person name="Correia C.B."/>
            <person name="Saraiva M."/>
            <person name="Menard A."/>
            <person name="Vieira L."/>
            <person name="Sampaio D.A."/>
            <person name="Gomes J.P."/>
            <person name="Oleastro M."/>
        </authorList>
    </citation>
    <scope>NUCLEOTIDE SEQUENCE [LARGE SCALE GENOMIC DNA]</scope>
    <source>
        <strain evidence="1 2">229334/12</strain>
    </source>
</reference>
<name>A0A0N0LUJ3_9HELI</name>
<organism evidence="1 2">
    <name type="scientific">Helicobacter pullorum</name>
    <dbReference type="NCBI Taxonomy" id="35818"/>
    <lineage>
        <taxon>Bacteria</taxon>
        <taxon>Pseudomonadati</taxon>
        <taxon>Campylobacterota</taxon>
        <taxon>Epsilonproteobacteria</taxon>
        <taxon>Campylobacterales</taxon>
        <taxon>Helicobacteraceae</taxon>
        <taxon>Helicobacter</taxon>
    </lineage>
</organism>
<protein>
    <submittedName>
        <fullName evidence="1">Uncharacterized protein</fullName>
    </submittedName>
</protein>
<dbReference type="PATRIC" id="fig|35818.11.peg.347"/>
<dbReference type="EMBL" id="JNOC01000015">
    <property type="protein sequence ID" value="KPH56469.1"/>
    <property type="molecule type" value="Genomic_DNA"/>
</dbReference>
<evidence type="ECO:0000313" key="1">
    <source>
        <dbReference type="EMBL" id="KPH56469.1"/>
    </source>
</evidence>
<gene>
    <name evidence="1" type="ORF">HPU229334_01760</name>
</gene>